<dbReference type="SFLD" id="SFLDS00029">
    <property type="entry name" value="Radical_SAM"/>
    <property type="match status" value="1"/>
</dbReference>
<dbReference type="PANTHER" id="PTHR11228:SF7">
    <property type="entry name" value="PQQA PEPTIDE CYCLASE"/>
    <property type="match status" value="1"/>
</dbReference>
<evidence type="ECO:0000313" key="6">
    <source>
        <dbReference type="EMBL" id="KEQ56079.1"/>
    </source>
</evidence>
<dbReference type="GO" id="GO:0051536">
    <property type="term" value="F:iron-sulfur cluster binding"/>
    <property type="evidence" value="ECO:0007669"/>
    <property type="project" value="UniProtKB-KW"/>
</dbReference>
<evidence type="ECO:0000313" key="7">
    <source>
        <dbReference type="Proteomes" id="UP000028059"/>
    </source>
</evidence>
<sequence>MEIMGRGFRQIIQESPLYFHLGLKIAGYKLFGRKSPFYGSADIINVCNLHCEHCYWWLNRKENEDLSIKQWKKIIDEKFKKQHVFIVTLVGGEPMMRPDVVELFVKEFPKRACVVTNGTYPISYFKDIYFYWISIDGDEKTHDEIRGDGAWQKTRKNVIDYLKNNGDKAWKDIWITMTINSKNYKTVKKVIADWKDYSNKIGFQFHTPFMKGDPLWLPFGEERNQVIDELLELKSGDLKDYIVNPKDQLEVMKKNWGGKGTTPVDCPTWAIVSVDHMGREKLPCCIGSAESDSMKPICEQCGLGCYSQLILKPYNTSKMMQC</sequence>
<organism evidence="6 7">
    <name type="scientific">Marine Group I thaumarchaeote SCGC AAA799-N04</name>
    <dbReference type="NCBI Taxonomy" id="1502293"/>
    <lineage>
        <taxon>Archaea</taxon>
        <taxon>Nitrososphaerota</taxon>
        <taxon>Marine Group I</taxon>
    </lineage>
</organism>
<dbReference type="SFLD" id="SFLDG01067">
    <property type="entry name" value="SPASM/twitch_domain_containing"/>
    <property type="match status" value="1"/>
</dbReference>
<dbReference type="AlphaFoldDB" id="A0A081RLK6"/>
<keyword evidence="2" id="KW-0479">Metal-binding</keyword>
<evidence type="ECO:0000256" key="3">
    <source>
        <dbReference type="ARBA" id="ARBA00023004"/>
    </source>
</evidence>
<protein>
    <submittedName>
        <fullName evidence="6">Putative mycofactocin radical SAM maturase MftC protein</fullName>
    </submittedName>
</protein>
<dbReference type="SUPFAM" id="SSF102114">
    <property type="entry name" value="Radical SAM enzymes"/>
    <property type="match status" value="1"/>
</dbReference>
<name>A0A081RLK6_9ARCH</name>
<dbReference type="Pfam" id="PF04055">
    <property type="entry name" value="Radical_SAM"/>
    <property type="match status" value="1"/>
</dbReference>
<gene>
    <name evidence="6" type="primary">mftC</name>
    <name evidence="6" type="ORF">AAA799N04_01511</name>
</gene>
<evidence type="ECO:0000256" key="4">
    <source>
        <dbReference type="ARBA" id="ARBA00023014"/>
    </source>
</evidence>
<dbReference type="PANTHER" id="PTHR11228">
    <property type="entry name" value="RADICAL SAM DOMAIN PROTEIN"/>
    <property type="match status" value="1"/>
</dbReference>
<reference evidence="6 7" key="1">
    <citation type="submission" date="2014-06" db="EMBL/GenBank/DDBJ databases">
        <authorList>
            <person name="Ngugi D.K."/>
            <person name="Blom J."/>
            <person name="Alam I."/>
            <person name="Rashid M."/>
            <person name="Ba Alawi W."/>
            <person name="Zhang G."/>
            <person name="Hikmawan T."/>
            <person name="Guan Y."/>
            <person name="Antunes A."/>
            <person name="Siam R."/>
            <person name="ElDorry H."/>
            <person name="Bajic V."/>
            <person name="Stingl U."/>
        </authorList>
    </citation>
    <scope>NUCLEOTIDE SEQUENCE [LARGE SCALE GENOMIC DNA]</scope>
    <source>
        <strain evidence="6">SCGC AAA799-N04</strain>
    </source>
</reference>
<dbReference type="EMBL" id="JOKN01000034">
    <property type="protein sequence ID" value="KEQ56079.1"/>
    <property type="molecule type" value="Genomic_DNA"/>
</dbReference>
<evidence type="ECO:0000256" key="1">
    <source>
        <dbReference type="ARBA" id="ARBA00022691"/>
    </source>
</evidence>
<dbReference type="InterPro" id="IPR007197">
    <property type="entry name" value="rSAM"/>
</dbReference>
<dbReference type="InterPro" id="IPR050377">
    <property type="entry name" value="Radical_SAM_PqqE_MftC-like"/>
</dbReference>
<keyword evidence="7" id="KW-1185">Reference proteome</keyword>
<feature type="domain" description="Radical SAM core" evidence="5">
    <location>
        <begin position="33"/>
        <end position="237"/>
    </location>
</feature>
<keyword evidence="3" id="KW-0408">Iron</keyword>
<dbReference type="Gene3D" id="3.20.20.70">
    <property type="entry name" value="Aldolase class I"/>
    <property type="match status" value="1"/>
</dbReference>
<dbReference type="CDD" id="cd01335">
    <property type="entry name" value="Radical_SAM"/>
    <property type="match status" value="1"/>
</dbReference>
<dbReference type="Proteomes" id="UP000028059">
    <property type="component" value="Unassembled WGS sequence"/>
</dbReference>
<dbReference type="InterPro" id="IPR013785">
    <property type="entry name" value="Aldolase_TIM"/>
</dbReference>
<dbReference type="GO" id="GO:0046872">
    <property type="term" value="F:metal ion binding"/>
    <property type="evidence" value="ECO:0007669"/>
    <property type="project" value="UniProtKB-KW"/>
</dbReference>
<dbReference type="GO" id="GO:0003824">
    <property type="term" value="F:catalytic activity"/>
    <property type="evidence" value="ECO:0007669"/>
    <property type="project" value="InterPro"/>
</dbReference>
<proteinExistence type="predicted"/>
<keyword evidence="1" id="KW-0949">S-adenosyl-L-methionine</keyword>
<dbReference type="PROSITE" id="PS51918">
    <property type="entry name" value="RADICAL_SAM"/>
    <property type="match status" value="1"/>
</dbReference>
<accession>A0A081RLK6</accession>
<dbReference type="InterPro" id="IPR058240">
    <property type="entry name" value="rSAM_sf"/>
</dbReference>
<evidence type="ECO:0000259" key="5">
    <source>
        <dbReference type="PROSITE" id="PS51918"/>
    </source>
</evidence>
<keyword evidence="4" id="KW-0411">Iron-sulfur</keyword>
<evidence type="ECO:0000256" key="2">
    <source>
        <dbReference type="ARBA" id="ARBA00022723"/>
    </source>
</evidence>
<comment type="caution">
    <text evidence="6">The sequence shown here is derived from an EMBL/GenBank/DDBJ whole genome shotgun (WGS) entry which is preliminary data.</text>
</comment>